<dbReference type="OrthoDB" id="4062651at2759"/>
<dbReference type="PROSITE" id="PS50011">
    <property type="entry name" value="PROTEIN_KINASE_DOM"/>
    <property type="match status" value="1"/>
</dbReference>
<proteinExistence type="predicted"/>
<dbReference type="GO" id="GO:0005524">
    <property type="term" value="F:ATP binding"/>
    <property type="evidence" value="ECO:0007669"/>
    <property type="project" value="UniProtKB-KW"/>
</dbReference>
<keyword evidence="1" id="KW-0547">Nucleotide-binding</keyword>
<dbReference type="PANTHER" id="PTHR44329">
    <property type="entry name" value="SERINE/THREONINE-PROTEIN KINASE TNNI3K-RELATED"/>
    <property type="match status" value="1"/>
</dbReference>
<keyword evidence="4" id="KW-0808">Transferase</keyword>
<accession>A0A7J8CJD4</accession>
<dbReference type="Pfam" id="PF22215">
    <property type="entry name" value="MLKL_N"/>
    <property type="match status" value="1"/>
</dbReference>
<dbReference type="KEGG" id="ray:107510414"/>
<keyword evidence="4" id="KW-0418">Kinase</keyword>
<dbReference type="EMBL" id="JACASE010000014">
    <property type="protein sequence ID" value="KAF6411004.1"/>
    <property type="molecule type" value="Genomic_DNA"/>
</dbReference>
<evidence type="ECO:0000313" key="4">
    <source>
        <dbReference type="EMBL" id="KAF6411004.1"/>
    </source>
</evidence>
<dbReference type="Pfam" id="PF07714">
    <property type="entry name" value="PK_Tyr_Ser-Thr"/>
    <property type="match status" value="1"/>
</dbReference>
<dbReference type="InterPro" id="IPR036537">
    <property type="entry name" value="Adaptor_Cbl_N_dom_sf"/>
</dbReference>
<dbReference type="Proteomes" id="UP000593571">
    <property type="component" value="Unassembled WGS sequence"/>
</dbReference>
<dbReference type="Gene3D" id="3.30.200.20">
    <property type="entry name" value="Phosphorylase Kinase, domain 1"/>
    <property type="match status" value="1"/>
</dbReference>
<dbReference type="InterPro" id="IPR001245">
    <property type="entry name" value="Ser-Thr/Tyr_kinase_cat_dom"/>
</dbReference>
<reference evidence="4 5" key="1">
    <citation type="journal article" date="2020" name="Nature">
        <title>Six reference-quality genomes reveal evolution of bat adaptations.</title>
        <authorList>
            <person name="Jebb D."/>
            <person name="Huang Z."/>
            <person name="Pippel M."/>
            <person name="Hughes G.M."/>
            <person name="Lavrichenko K."/>
            <person name="Devanna P."/>
            <person name="Winkler S."/>
            <person name="Jermiin L.S."/>
            <person name="Skirmuntt E.C."/>
            <person name="Katzourakis A."/>
            <person name="Burkitt-Gray L."/>
            <person name="Ray D.A."/>
            <person name="Sullivan K.A.M."/>
            <person name="Roscito J.G."/>
            <person name="Kirilenko B.M."/>
            <person name="Davalos L.M."/>
            <person name="Corthals A.P."/>
            <person name="Power M.L."/>
            <person name="Jones G."/>
            <person name="Ransome R.D."/>
            <person name="Dechmann D.K.N."/>
            <person name="Locatelli A.G."/>
            <person name="Puechmaille S.J."/>
            <person name="Fedrigo O."/>
            <person name="Jarvis E.D."/>
            <person name="Hiller M."/>
            <person name="Vernes S.C."/>
            <person name="Myers E.W."/>
            <person name="Teeling E.C."/>
        </authorList>
    </citation>
    <scope>NUCLEOTIDE SEQUENCE [LARGE SCALE GENOMIC DNA]</scope>
    <source>
        <strain evidence="4">MRouAeg1</strain>
        <tissue evidence="4">Muscle</tissue>
    </source>
</reference>
<keyword evidence="2" id="KW-0067">ATP-binding</keyword>
<dbReference type="InterPro" id="IPR059179">
    <property type="entry name" value="MLKL-like_MCAfunc"/>
</dbReference>
<feature type="domain" description="Protein kinase" evidence="3">
    <location>
        <begin position="199"/>
        <end position="465"/>
    </location>
</feature>
<dbReference type="PANTHER" id="PTHR44329:SF298">
    <property type="entry name" value="MIXED LINEAGE KINASE DOMAIN-LIKE PROTEIN"/>
    <property type="match status" value="1"/>
</dbReference>
<protein>
    <submittedName>
        <fullName evidence="4">Mixed lineage kinase domain like pseudokinase</fullName>
    </submittedName>
</protein>
<dbReference type="Gene3D" id="1.10.510.10">
    <property type="entry name" value="Transferase(Phosphotransferase) domain 1"/>
    <property type="match status" value="1"/>
</dbReference>
<evidence type="ECO:0000259" key="3">
    <source>
        <dbReference type="PROSITE" id="PS50011"/>
    </source>
</evidence>
<keyword evidence="5" id="KW-1185">Reference proteome</keyword>
<dbReference type="AlphaFoldDB" id="A0A7J8CJD4"/>
<sequence>MDILGRVISLGELVYRQCEDMKYCKRQCQRLKDRVHHLLQPLQRLQAQGKSNLPDEITEALNNFQAVLEEAKKKICKFSNKSNMLRFLTSSFDRTLFKDINEKLNDVWAELSLVLQVDQWACVSSISEKASWQQEDQQDAEEDWRVFQSLSGTEIIEASLEKLKVDIEETMRQWAKLQKSIKKIPEYPIKEIKKEELSHTDWILLRKNEFGSLYKGKYHQALVAIKVFHNPQARSSALVRETFAKEISTMQKFDSPNILRIFGICIDETVTPPQYSIVTEYCELGTLRELLDKKKDLTFVQRIILILGAAKGLYRMHNSEPLALHENISSTSFLVTEGYHVKLTGLKLSKTQTSISQYTKRKKAKRVTSTAYVSPQRLENVYNEYDVKAEIYSFGIVLWEIATGKIPFEGHNSKKIYELVAQNRYQEPLDNCPSQLEEIIDDCRAYEPSRRPSVNKVLERLSNFYKDLD</sequence>
<comment type="caution">
    <text evidence="4">The sequence shown here is derived from an EMBL/GenBank/DDBJ whole genome shotgun (WGS) entry which is preliminary data.</text>
</comment>
<dbReference type="InterPro" id="IPR000719">
    <property type="entry name" value="Prot_kinase_dom"/>
</dbReference>
<evidence type="ECO:0000256" key="2">
    <source>
        <dbReference type="ARBA" id="ARBA00022840"/>
    </source>
</evidence>
<dbReference type="FunFam" id="3.30.200.20:FF:000437">
    <property type="entry name" value="Mixed lineage kinase domain-like pseudokinase"/>
    <property type="match status" value="1"/>
</dbReference>
<dbReference type="CDD" id="cd21037">
    <property type="entry name" value="MLKL_NTD"/>
    <property type="match status" value="1"/>
</dbReference>
<evidence type="ECO:0000256" key="1">
    <source>
        <dbReference type="ARBA" id="ARBA00022741"/>
    </source>
</evidence>
<dbReference type="InterPro" id="IPR051681">
    <property type="entry name" value="Ser/Thr_Kinases-Pseudokinases"/>
</dbReference>
<dbReference type="GO" id="GO:0004672">
    <property type="term" value="F:protein kinase activity"/>
    <property type="evidence" value="ECO:0007669"/>
    <property type="project" value="InterPro"/>
</dbReference>
<organism evidence="4 5">
    <name type="scientific">Rousettus aegyptiacus</name>
    <name type="common">Egyptian fruit bat</name>
    <name type="synonym">Pteropus aegyptiacus</name>
    <dbReference type="NCBI Taxonomy" id="9407"/>
    <lineage>
        <taxon>Eukaryota</taxon>
        <taxon>Metazoa</taxon>
        <taxon>Chordata</taxon>
        <taxon>Craniata</taxon>
        <taxon>Vertebrata</taxon>
        <taxon>Euteleostomi</taxon>
        <taxon>Mammalia</taxon>
        <taxon>Eutheria</taxon>
        <taxon>Laurasiatheria</taxon>
        <taxon>Chiroptera</taxon>
        <taxon>Yinpterochiroptera</taxon>
        <taxon>Pteropodoidea</taxon>
        <taxon>Pteropodidae</taxon>
        <taxon>Rousettinae</taxon>
        <taxon>Rousettus</taxon>
    </lineage>
</organism>
<dbReference type="Gene3D" id="1.20.930.20">
    <property type="entry name" value="Adaptor protein Cbl, N-terminal domain"/>
    <property type="match status" value="1"/>
</dbReference>
<name>A0A7J8CJD4_ROUAE</name>
<gene>
    <name evidence="4" type="ORF">HJG63_013366</name>
</gene>
<dbReference type="SUPFAM" id="SSF56112">
    <property type="entry name" value="Protein kinase-like (PK-like)"/>
    <property type="match status" value="1"/>
</dbReference>
<dbReference type="InterPro" id="IPR054000">
    <property type="entry name" value="MLKL_N"/>
</dbReference>
<dbReference type="FunFam" id="1.10.510.10:FF:000663">
    <property type="entry name" value="Mixed lineage kinase domain-like pseudokinase"/>
    <property type="match status" value="1"/>
</dbReference>
<dbReference type="GO" id="GO:0007166">
    <property type="term" value="P:cell surface receptor signaling pathway"/>
    <property type="evidence" value="ECO:0007669"/>
    <property type="project" value="InterPro"/>
</dbReference>
<dbReference type="InterPro" id="IPR011009">
    <property type="entry name" value="Kinase-like_dom_sf"/>
</dbReference>
<evidence type="ECO:0000313" key="5">
    <source>
        <dbReference type="Proteomes" id="UP000593571"/>
    </source>
</evidence>
<dbReference type="GO" id="GO:0097527">
    <property type="term" value="P:necroptotic signaling pathway"/>
    <property type="evidence" value="ECO:0007669"/>
    <property type="project" value="TreeGrafter"/>
</dbReference>